<proteinExistence type="predicted"/>
<name>A0A0E1W2D9_BURPE</name>
<gene>
    <name evidence="1" type="ORF">BURPS1710A_A0774</name>
</gene>
<dbReference type="EMBL" id="CM000833">
    <property type="protein sequence ID" value="EET03822.1"/>
    <property type="molecule type" value="Genomic_DNA"/>
</dbReference>
<sequence>MQRMLIPLTTNARWSSRLVQCKRYSEQSAKLQRAMHLYLFSANMGRGKS</sequence>
<dbReference type="AlphaFoldDB" id="A0A0E1W2D9"/>
<dbReference type="Proteomes" id="UP000001812">
    <property type="component" value="Chromosome II"/>
</dbReference>
<protein>
    <submittedName>
        <fullName evidence="1">Uncharacterized protein</fullName>
    </submittedName>
</protein>
<organism evidence="1">
    <name type="scientific">Burkholderia pseudomallei 1710a</name>
    <dbReference type="NCBI Taxonomy" id="320371"/>
    <lineage>
        <taxon>Bacteria</taxon>
        <taxon>Pseudomonadati</taxon>
        <taxon>Pseudomonadota</taxon>
        <taxon>Betaproteobacteria</taxon>
        <taxon>Burkholderiales</taxon>
        <taxon>Burkholderiaceae</taxon>
        <taxon>Burkholderia</taxon>
        <taxon>pseudomallei group</taxon>
    </lineage>
</organism>
<reference evidence="1" key="1">
    <citation type="submission" date="2009-05" db="EMBL/GenBank/DDBJ databases">
        <authorList>
            <person name="Harkins D.M."/>
            <person name="DeShazer D."/>
            <person name="Woods D.E."/>
            <person name="Brinkac L.M."/>
            <person name="Brown K.A."/>
            <person name="Hung G.C."/>
            <person name="Tuanyok A."/>
            <person name="Zhang B."/>
            <person name="Nierman W.C."/>
        </authorList>
    </citation>
    <scope>NUCLEOTIDE SEQUENCE [LARGE SCALE GENOMIC DNA]</scope>
    <source>
        <strain evidence="1">1710a</strain>
    </source>
</reference>
<dbReference type="HOGENOM" id="CLU_3133328_0_0_4"/>
<accession>A0A0E1W2D9</accession>
<evidence type="ECO:0000313" key="1">
    <source>
        <dbReference type="EMBL" id="EET03822.1"/>
    </source>
</evidence>